<dbReference type="PANTHER" id="PTHR21090">
    <property type="entry name" value="AROM/DEHYDROQUINATE SYNTHASE"/>
    <property type="match status" value="1"/>
</dbReference>
<dbReference type="SUPFAM" id="SSF55205">
    <property type="entry name" value="EPT/RTPC-like"/>
    <property type="match status" value="1"/>
</dbReference>
<dbReference type="CDD" id="cd01065">
    <property type="entry name" value="NAD_bind_Shikimate_DH"/>
    <property type="match status" value="1"/>
</dbReference>
<feature type="binding site" evidence="19">
    <location>
        <position position="166"/>
    </location>
    <ligand>
        <name>NAD(+)</name>
        <dbReference type="ChEBI" id="CHEBI:57540"/>
    </ligand>
</feature>
<dbReference type="SUPFAM" id="SSF51569">
    <property type="entry name" value="Aldolase"/>
    <property type="match status" value="1"/>
</dbReference>
<feature type="binding site" evidence="19">
    <location>
        <begin position="199"/>
        <end position="202"/>
    </location>
    <ligand>
        <name>7-phospho-2-dehydro-3-deoxy-D-arabino-heptonate</name>
        <dbReference type="ChEBI" id="CHEBI:58394"/>
    </ligand>
</feature>
<comment type="subcellular location">
    <subcellularLocation>
        <location evidence="19 20">Cytoplasm</location>
    </subcellularLocation>
</comment>
<dbReference type="PROSITE" id="PS01128">
    <property type="entry name" value="SHIKIMATE_KINASE"/>
    <property type="match status" value="1"/>
</dbReference>
<dbReference type="PROSITE" id="PS01028">
    <property type="entry name" value="DEHYDROQUINASE_I"/>
    <property type="match status" value="1"/>
</dbReference>
<evidence type="ECO:0000313" key="27">
    <source>
        <dbReference type="Proteomes" id="UP001590950"/>
    </source>
</evidence>
<dbReference type="InterPro" id="IPR056179">
    <property type="entry name" value="DHQS_C"/>
</dbReference>
<feature type="binding site" evidence="19">
    <location>
        <position position="255"/>
    </location>
    <ligand>
        <name>7-phospho-2-dehydro-3-deoxy-D-arabino-heptonate</name>
        <dbReference type="ChEBI" id="CHEBI:58394"/>
    </ligand>
</feature>
<dbReference type="Pfam" id="PF08501">
    <property type="entry name" value="Shikimate_dh_N"/>
    <property type="match status" value="1"/>
</dbReference>
<dbReference type="InterPro" id="IPR031322">
    <property type="entry name" value="Shikimate/glucono_kinase"/>
</dbReference>
<evidence type="ECO:0000259" key="25">
    <source>
        <dbReference type="Pfam" id="PF24621"/>
    </source>
</evidence>
<evidence type="ECO:0000256" key="20">
    <source>
        <dbReference type="PIRNR" id="PIRNR000514"/>
    </source>
</evidence>
<evidence type="ECO:0000256" key="14">
    <source>
        <dbReference type="ARBA" id="ARBA00023141"/>
    </source>
</evidence>
<dbReference type="Gene3D" id="3.40.50.10860">
    <property type="entry name" value="Leucine Dehydrogenase, chain A, domain 1"/>
    <property type="match status" value="1"/>
</dbReference>
<evidence type="ECO:0000259" key="22">
    <source>
        <dbReference type="Pfam" id="PF01761"/>
    </source>
</evidence>
<dbReference type="InterPro" id="IPR036291">
    <property type="entry name" value="NAD(P)-bd_dom_sf"/>
</dbReference>
<evidence type="ECO:0000256" key="17">
    <source>
        <dbReference type="ARBA" id="ARBA00044633"/>
    </source>
</evidence>
<dbReference type="InterPro" id="IPR000623">
    <property type="entry name" value="Shikimate_kinase/TSH1"/>
</dbReference>
<dbReference type="InterPro" id="IPR027417">
    <property type="entry name" value="P-loop_NTPase"/>
</dbReference>
<reference evidence="26 27" key="1">
    <citation type="submission" date="2024-09" db="EMBL/GenBank/DDBJ databases">
        <title>Rethinking Asexuality: The Enigmatic Case of Functional Sexual Genes in Lepraria (Stereocaulaceae).</title>
        <authorList>
            <person name="Doellman M."/>
            <person name="Sun Y."/>
            <person name="Barcenas-Pena A."/>
            <person name="Lumbsch H.T."/>
            <person name="Grewe F."/>
        </authorList>
    </citation>
    <scope>NUCLEOTIDE SEQUENCE [LARGE SCALE GENOMIC DNA]</scope>
    <source>
        <strain evidence="26 27">Mercado 3170</strain>
    </source>
</reference>
<evidence type="ECO:0000259" key="21">
    <source>
        <dbReference type="Pfam" id="PF00275"/>
    </source>
</evidence>
<feature type="binding site" evidence="19">
    <location>
        <position position="151"/>
    </location>
    <ligand>
        <name>7-phospho-2-dehydro-3-deoxy-D-arabino-heptonate</name>
        <dbReference type="ChEBI" id="CHEBI:58394"/>
    </ligand>
</feature>
<evidence type="ECO:0000256" key="1">
    <source>
        <dbReference type="ARBA" id="ARBA00004811"/>
    </source>
</evidence>
<comment type="catalytic activity">
    <reaction evidence="19 20">
        <text>3-dehydroquinate = 3-dehydroshikimate + H2O</text>
        <dbReference type="Rhea" id="RHEA:21096"/>
        <dbReference type="ChEBI" id="CHEBI:15377"/>
        <dbReference type="ChEBI" id="CHEBI:16630"/>
        <dbReference type="ChEBI" id="CHEBI:32364"/>
        <dbReference type="EC" id="4.2.1.10"/>
    </reaction>
</comment>
<dbReference type="InterPro" id="IPR018508">
    <property type="entry name" value="3-dehydroquinate_DH_AS"/>
</dbReference>
<dbReference type="EMBL" id="JBEFKJ010000014">
    <property type="protein sequence ID" value="KAL2042438.1"/>
    <property type="molecule type" value="Genomic_DNA"/>
</dbReference>
<feature type="active site" description="Proton acceptor; for 3-dehydroquinate dehydratase activity" evidence="19">
    <location>
        <position position="1191"/>
    </location>
</feature>
<feature type="binding site" evidence="19">
    <location>
        <position position="361"/>
    </location>
    <ligand>
        <name>7-phospho-2-dehydro-3-deoxy-D-arabino-heptonate</name>
        <dbReference type="ChEBI" id="CHEBI:58394"/>
    </ligand>
</feature>
<evidence type="ECO:0000256" key="9">
    <source>
        <dbReference type="ARBA" id="ARBA00022777"/>
    </source>
</evidence>
<dbReference type="CDD" id="cd08195">
    <property type="entry name" value="DHQS"/>
    <property type="match status" value="1"/>
</dbReference>
<dbReference type="InterPro" id="IPR013708">
    <property type="entry name" value="Shikimate_DH-bd_N"/>
</dbReference>
<dbReference type="Pfam" id="PF01487">
    <property type="entry name" value="DHquinase_I"/>
    <property type="match status" value="1"/>
</dbReference>
<dbReference type="EC" id="2.5.1.19" evidence="19"/>
<feature type="binding site" evidence="19">
    <location>
        <begin position="119"/>
        <end position="121"/>
    </location>
    <ligand>
        <name>NAD(+)</name>
        <dbReference type="ChEBI" id="CHEBI:57540"/>
    </ligand>
</feature>
<evidence type="ECO:0000313" key="26">
    <source>
        <dbReference type="EMBL" id="KAL2042438.1"/>
    </source>
</evidence>
<dbReference type="Gene3D" id="3.40.50.1970">
    <property type="match status" value="1"/>
</dbReference>
<dbReference type="PROSITE" id="PS00885">
    <property type="entry name" value="EPSP_SYNTHASE_2"/>
    <property type="match status" value="1"/>
</dbReference>
<feature type="binding site" evidence="19">
    <location>
        <begin position="84"/>
        <end position="87"/>
    </location>
    <ligand>
        <name>NAD(+)</name>
        <dbReference type="ChEBI" id="CHEBI:57540"/>
    </ligand>
</feature>
<dbReference type="PANTHER" id="PTHR21090:SF5">
    <property type="entry name" value="PENTAFUNCTIONAL AROM POLYPEPTIDE"/>
    <property type="match status" value="1"/>
</dbReference>
<keyword evidence="13 19" id="KW-0560">Oxidoreductase</keyword>
<comment type="pathway">
    <text evidence="1 19 20">Metabolic intermediate biosynthesis; chorismate biosynthesis; chorismate from D-erythrose 4-phosphate and phosphoenolpyruvate: step 6/7.</text>
</comment>
<evidence type="ECO:0000256" key="15">
    <source>
        <dbReference type="ARBA" id="ARBA00023239"/>
    </source>
</evidence>
<feature type="active site" description="For EPSP synthase activity" evidence="19">
    <location>
        <position position="835"/>
    </location>
</feature>
<feature type="binding site" evidence="19">
    <location>
        <position position="292"/>
    </location>
    <ligand>
        <name>7-phospho-2-dehydro-3-deoxy-D-arabino-heptonate</name>
        <dbReference type="ChEBI" id="CHEBI:58394"/>
    </ligand>
</feature>
<comment type="caution">
    <text evidence="26">The sequence shown here is derived from an EMBL/GenBank/DDBJ whole genome shotgun (WGS) entry which is preliminary data.</text>
</comment>
<comment type="similarity">
    <text evidence="20">In the N-terminal section; belongs to the dehydroquinate synthase family.</text>
</comment>
<feature type="binding site" evidence="19">
    <location>
        <position position="124"/>
    </location>
    <ligand>
        <name>NAD(+)</name>
        <dbReference type="ChEBI" id="CHEBI:57540"/>
    </ligand>
</feature>
<dbReference type="EC" id="1.1.1.25" evidence="19"/>
<name>A0ABR4ABK1_9LECA</name>
<dbReference type="NCBIfam" id="TIGR01356">
    <property type="entry name" value="aroA"/>
    <property type="match status" value="1"/>
</dbReference>
<comment type="catalytic activity">
    <reaction evidence="18 19 20">
        <text>shikimate + ATP = 3-phosphoshikimate + ADP + H(+)</text>
        <dbReference type="Rhea" id="RHEA:13121"/>
        <dbReference type="ChEBI" id="CHEBI:15378"/>
        <dbReference type="ChEBI" id="CHEBI:30616"/>
        <dbReference type="ChEBI" id="CHEBI:36208"/>
        <dbReference type="ChEBI" id="CHEBI:145989"/>
        <dbReference type="ChEBI" id="CHEBI:456216"/>
        <dbReference type="EC" id="2.7.1.71"/>
    </reaction>
</comment>
<comment type="similarity">
    <text evidence="19 20">In the 4th section; belongs to the type-I 3-dehydroquinase family.</text>
</comment>
<feature type="binding site" evidence="19">
    <location>
        <position position="167"/>
    </location>
    <ligand>
        <name>7-phospho-2-dehydro-3-deoxy-D-arabino-heptonate</name>
        <dbReference type="ChEBI" id="CHEBI:58394"/>
    </ligand>
</feature>
<dbReference type="SUPFAM" id="SSF51735">
    <property type="entry name" value="NAD(P)-binding Rossmann-fold domains"/>
    <property type="match status" value="1"/>
</dbReference>
<comment type="similarity">
    <text evidence="3">Belongs to the EPSP synthase family.</text>
</comment>
<evidence type="ECO:0000256" key="11">
    <source>
        <dbReference type="ARBA" id="ARBA00022840"/>
    </source>
</evidence>
<dbReference type="SUPFAM" id="SSF56796">
    <property type="entry name" value="Dehydroquinate synthase-like"/>
    <property type="match status" value="1"/>
</dbReference>
<proteinExistence type="inferred from homology"/>
<comment type="cofactor">
    <cofactor evidence="19 20">
        <name>Zn(2+)</name>
        <dbReference type="ChEBI" id="CHEBI:29105"/>
    </cofactor>
    <text evidence="19 20">Binds 2 Zn(2+) ions per subunit.</text>
</comment>
<feature type="binding site" evidence="19">
    <location>
        <position position="195"/>
    </location>
    <ligand>
        <name>NAD(+)</name>
        <dbReference type="ChEBI" id="CHEBI:57540"/>
    </ligand>
</feature>
<dbReference type="InterPro" id="IPR036968">
    <property type="entry name" value="Enolpyruvate_Tfrase_sf"/>
</dbReference>
<feature type="active site" description="Proton acceptor; for 3-dehydroquinate synthase activity" evidence="19">
    <location>
        <position position="265"/>
    </location>
</feature>
<dbReference type="InterPro" id="IPR006264">
    <property type="entry name" value="EPSP_synthase"/>
</dbReference>
<dbReference type="Pfam" id="PF18317">
    <property type="entry name" value="SDH_C"/>
    <property type="match status" value="1"/>
</dbReference>
<comment type="pathway">
    <text evidence="19 20">Metabolic intermediate biosynthesis; chorismate biosynthesis; chorismate from D-erythrose 4-phosphate and phosphoenolpyruvate: step 3/7.</text>
</comment>
<dbReference type="Gene3D" id="3.40.50.720">
    <property type="entry name" value="NAD(P)-binding Rossmann-like Domain"/>
    <property type="match status" value="1"/>
</dbReference>
<dbReference type="Pfam" id="PF01761">
    <property type="entry name" value="DHQ_synthase"/>
    <property type="match status" value="1"/>
</dbReference>
<dbReference type="SUPFAM" id="SSF53223">
    <property type="entry name" value="Aminoacid dehydrogenase-like, N-terminal domain"/>
    <property type="match status" value="1"/>
</dbReference>
<feature type="domain" description="SDH C-terminal" evidence="24">
    <location>
        <begin position="1547"/>
        <end position="1575"/>
    </location>
</feature>
<keyword evidence="8 19" id="KW-0547">Nucleotide-binding</keyword>
<evidence type="ECO:0000256" key="16">
    <source>
        <dbReference type="ARBA" id="ARBA00023268"/>
    </source>
</evidence>
<comment type="similarity">
    <text evidence="19 20">In the 3rd section; belongs to the shikimate kinase family.</text>
</comment>
<dbReference type="InterPro" id="IPR001986">
    <property type="entry name" value="Enolpyruvate_Tfrase_dom"/>
</dbReference>
<dbReference type="HAMAP" id="MF_03143">
    <property type="entry name" value="Pentafunct_AroM"/>
    <property type="match status" value="1"/>
</dbReference>
<feature type="binding site" evidence="19">
    <location>
        <begin position="269"/>
        <end position="273"/>
    </location>
    <ligand>
        <name>7-phospho-2-dehydro-3-deoxy-D-arabino-heptonate</name>
        <dbReference type="ChEBI" id="CHEBI:58394"/>
    </ligand>
</feature>
<dbReference type="Pfam" id="PF24621">
    <property type="entry name" value="DHQS_C"/>
    <property type="match status" value="1"/>
</dbReference>
<comment type="pathway">
    <text evidence="2 19 20">Metabolic intermediate biosynthesis; chorismate biosynthesis; chorismate from D-erythrose 4-phosphate and phosphoenolpyruvate: step 5/7.</text>
</comment>
<dbReference type="CDD" id="cd00464">
    <property type="entry name" value="SK"/>
    <property type="match status" value="1"/>
</dbReference>
<keyword evidence="9 19" id="KW-0418">Kinase</keyword>
<dbReference type="EC" id="4.2.1.10" evidence="19"/>
<feature type="binding site" evidence="19">
    <location>
        <position position="276"/>
    </location>
    <ligand>
        <name>7-phospho-2-dehydro-3-deoxy-D-arabino-heptonate</name>
        <dbReference type="ChEBI" id="CHEBI:58394"/>
    </ligand>
</feature>
<feature type="binding site" evidence="19">
    <location>
        <position position="292"/>
    </location>
    <ligand>
        <name>Zn(2+)</name>
        <dbReference type="ChEBI" id="CHEBI:29105"/>
        <note>catalytic</note>
    </ligand>
</feature>
<dbReference type="HAMAP" id="MF_00109">
    <property type="entry name" value="Shikimate_kinase"/>
    <property type="match status" value="1"/>
</dbReference>
<dbReference type="Pfam" id="PF01202">
    <property type="entry name" value="SKI"/>
    <property type="match status" value="1"/>
</dbReference>
<evidence type="ECO:0000259" key="23">
    <source>
        <dbReference type="Pfam" id="PF08501"/>
    </source>
</evidence>
<dbReference type="InterPro" id="IPR046346">
    <property type="entry name" value="Aminoacid_DH-like_N_sf"/>
</dbReference>
<keyword evidence="10 19" id="KW-0862">Zinc</keyword>
<organism evidence="26 27">
    <name type="scientific">Stereocaulon virgatum</name>
    <dbReference type="NCBI Taxonomy" id="373712"/>
    <lineage>
        <taxon>Eukaryota</taxon>
        <taxon>Fungi</taxon>
        <taxon>Dikarya</taxon>
        <taxon>Ascomycota</taxon>
        <taxon>Pezizomycotina</taxon>
        <taxon>Lecanoromycetes</taxon>
        <taxon>OSLEUM clade</taxon>
        <taxon>Lecanoromycetidae</taxon>
        <taxon>Lecanorales</taxon>
        <taxon>Lecanorineae</taxon>
        <taxon>Stereocaulaceae</taxon>
        <taxon>Stereocaulon</taxon>
    </lineage>
</organism>
<dbReference type="PROSITE" id="PS00104">
    <property type="entry name" value="EPSP_SYNTHASE_1"/>
    <property type="match status" value="1"/>
</dbReference>
<feature type="region of interest" description="3-dehydroquinase" evidence="19">
    <location>
        <begin position="1068"/>
        <end position="1288"/>
    </location>
</feature>
<keyword evidence="27" id="KW-1185">Reference proteome</keyword>
<dbReference type="NCBIfam" id="TIGR01093">
    <property type="entry name" value="aroD"/>
    <property type="match status" value="1"/>
</dbReference>
<feature type="binding site" evidence="19">
    <location>
        <begin position="882"/>
        <end position="889"/>
    </location>
    <ligand>
        <name>ATP</name>
        <dbReference type="ChEBI" id="CHEBI:30616"/>
    </ligand>
</feature>
<gene>
    <name evidence="26" type="ORF">N7G274_004930</name>
</gene>
<protein>
    <recommendedName>
        <fullName evidence="19">Pentafunctional AROM polypeptide</fullName>
    </recommendedName>
    <domain>
        <recommendedName>
            <fullName evidence="19">3-dehydroquinate synthase</fullName>
            <shortName evidence="19">DHQS</shortName>
            <ecNumber evidence="19">4.2.3.4</ecNumber>
        </recommendedName>
    </domain>
    <domain>
        <recommendedName>
            <fullName evidence="19">3-phosphoshikimate 1-carboxyvinyltransferase</fullName>
            <ecNumber evidence="19">2.5.1.19</ecNumber>
        </recommendedName>
        <alternativeName>
            <fullName evidence="19">5-enolpyruvylshikimate-3-phosphate synthase</fullName>
            <shortName evidence="19">EPSP synthase</shortName>
            <shortName evidence="19">EPSPS</shortName>
        </alternativeName>
    </domain>
    <domain>
        <recommendedName>
            <fullName evidence="19">Shikimate kinase</fullName>
            <shortName evidence="19">SK</shortName>
            <ecNumber evidence="19">2.7.1.71</ecNumber>
        </recommendedName>
    </domain>
    <domain>
        <recommendedName>
            <fullName evidence="19">3-dehydroquinate dehydratase</fullName>
            <shortName evidence="19">3-dehydroquinase</shortName>
            <ecNumber evidence="19">4.2.1.10</ecNumber>
        </recommendedName>
    </domain>
    <domain>
        <recommendedName>
            <fullName evidence="19">Shikimate dehydrogenase</fullName>
            <ecNumber evidence="19">1.1.1.25</ecNumber>
        </recommendedName>
    </domain>
</protein>
<dbReference type="CDD" id="cd00502">
    <property type="entry name" value="DHQase_I"/>
    <property type="match status" value="1"/>
</dbReference>
<evidence type="ECO:0000256" key="8">
    <source>
        <dbReference type="ARBA" id="ARBA00022741"/>
    </source>
</evidence>
<feature type="domain" description="Shikimate dehydrogenase substrate binding N-terminal" evidence="23">
    <location>
        <begin position="1306"/>
        <end position="1386"/>
    </location>
</feature>
<dbReference type="HAMAP" id="MF_00210">
    <property type="entry name" value="EPSP_synth"/>
    <property type="match status" value="1"/>
</dbReference>
<comment type="similarity">
    <text evidence="19 20">In the 2nd section; belongs to the EPSP synthase family.</text>
</comment>
<comment type="pathway">
    <text evidence="19 20">Metabolic intermediate biosynthesis; chorismate biosynthesis; chorismate from D-erythrose 4-phosphate and phosphoenolpyruvate: step 4/7.</text>
</comment>
<dbReference type="NCBIfam" id="TIGR01809">
    <property type="entry name" value="Shik-DH-AROM"/>
    <property type="match status" value="1"/>
</dbReference>
<dbReference type="InterPro" id="IPR008289">
    <property type="entry name" value="Pentafunct_AroM"/>
</dbReference>
<comment type="pathway">
    <text evidence="19 20">Metabolic intermediate biosynthesis; chorismate biosynthesis; chorismate from D-erythrose 4-phosphate and phosphoenolpyruvate: step 2/7.</text>
</comment>
<feature type="binding site" evidence="19">
    <location>
        <begin position="144"/>
        <end position="145"/>
    </location>
    <ligand>
        <name>NAD(+)</name>
        <dbReference type="ChEBI" id="CHEBI:57540"/>
    </ligand>
</feature>
<feature type="binding site" evidence="19">
    <location>
        <position position="135"/>
    </location>
    <ligand>
        <name>7-phospho-2-dehydro-3-deoxy-D-arabino-heptonate</name>
        <dbReference type="ChEBI" id="CHEBI:58394"/>
    </ligand>
</feature>
<comment type="function">
    <text evidence="19 20">The AROM polypeptide catalyzes 5 consecutive enzymatic reactions in prechorismate polyaromatic amino acid biosynthesis.</text>
</comment>
<keyword evidence="11 19" id="KW-0067">ATP-binding</keyword>
<feature type="region of interest" description="Shikimate dehydrogenase" evidence="19">
    <location>
        <begin position="1301"/>
        <end position="1582"/>
    </location>
</feature>
<comment type="subunit">
    <text evidence="19 20">Homodimer.</text>
</comment>
<evidence type="ECO:0000256" key="18">
    <source>
        <dbReference type="ARBA" id="ARBA00048567"/>
    </source>
</evidence>
<feature type="domain" description="Enolpyruvate transferase" evidence="21">
    <location>
        <begin position="408"/>
        <end position="847"/>
    </location>
</feature>
<dbReference type="InterPro" id="IPR023193">
    <property type="entry name" value="EPSP_synthase_CS"/>
</dbReference>
<feature type="active site" description="Proton acceptor; for 3-dehydroquinate synthase activity" evidence="19">
    <location>
        <position position="280"/>
    </location>
</feature>
<dbReference type="InterPro" id="IPR010110">
    <property type="entry name" value="Shikimate_DH_AroM-type"/>
</dbReference>
<evidence type="ECO:0000256" key="4">
    <source>
        <dbReference type="ARBA" id="ARBA00022490"/>
    </source>
</evidence>
<dbReference type="EC" id="2.7.1.71" evidence="19"/>
<evidence type="ECO:0000256" key="5">
    <source>
        <dbReference type="ARBA" id="ARBA00022605"/>
    </source>
</evidence>
<feature type="binding site" evidence="19">
    <location>
        <position position="157"/>
    </location>
    <ligand>
        <name>7-phospho-2-dehydro-3-deoxy-D-arabino-heptonate</name>
        <dbReference type="ChEBI" id="CHEBI:58394"/>
    </ligand>
</feature>
<feature type="binding site" evidence="19">
    <location>
        <position position="199"/>
    </location>
    <ligand>
        <name>Zn(2+)</name>
        <dbReference type="ChEBI" id="CHEBI:29105"/>
        <note>catalytic</note>
    </ligand>
</feature>
<feature type="region of interest" description="3-dehydroquinate synthase" evidence="19">
    <location>
        <begin position="1"/>
        <end position="389"/>
    </location>
</feature>
<dbReference type="Gene3D" id="3.20.20.70">
    <property type="entry name" value="Aldolase class I"/>
    <property type="match status" value="1"/>
</dbReference>
<dbReference type="InterPro" id="IPR001381">
    <property type="entry name" value="DHquinase_I"/>
</dbReference>
<keyword evidence="4 19" id="KW-0963">Cytoplasm</keyword>
<dbReference type="Gene3D" id="3.65.10.10">
    <property type="entry name" value="Enolpyruvate transferase domain"/>
    <property type="match status" value="2"/>
</dbReference>
<dbReference type="Gene3D" id="1.20.1090.10">
    <property type="entry name" value="Dehydroquinate synthase-like - alpha domain"/>
    <property type="match status" value="1"/>
</dbReference>
<evidence type="ECO:0000256" key="7">
    <source>
        <dbReference type="ARBA" id="ARBA00022723"/>
    </source>
</evidence>
<evidence type="ECO:0000256" key="12">
    <source>
        <dbReference type="ARBA" id="ARBA00022857"/>
    </source>
</evidence>
<dbReference type="SUPFAM" id="SSF52540">
    <property type="entry name" value="P-loop containing nucleoside triphosphate hydrolases"/>
    <property type="match status" value="1"/>
</dbReference>
<comment type="catalytic activity">
    <reaction evidence="19 20">
        <text>shikimate + NADP(+) = 3-dehydroshikimate + NADPH + H(+)</text>
        <dbReference type="Rhea" id="RHEA:17737"/>
        <dbReference type="ChEBI" id="CHEBI:15378"/>
        <dbReference type="ChEBI" id="CHEBI:16630"/>
        <dbReference type="ChEBI" id="CHEBI:36208"/>
        <dbReference type="ChEBI" id="CHEBI:57783"/>
        <dbReference type="ChEBI" id="CHEBI:58349"/>
        <dbReference type="EC" id="1.1.1.25"/>
    </reaction>
</comment>
<comment type="similarity">
    <text evidence="19">In the N-terminal section; belongs to the sugar phosphate cyclases superfamily. Dehydroquinate synthase family.</text>
</comment>
<evidence type="ECO:0000256" key="3">
    <source>
        <dbReference type="ARBA" id="ARBA00009948"/>
    </source>
</evidence>
<feature type="active site" description="Schiff-base intermediate with substrate; for 3-dehydroquinate dehydratase activity" evidence="19">
    <location>
        <position position="1219"/>
    </location>
</feature>
<evidence type="ECO:0000259" key="24">
    <source>
        <dbReference type="Pfam" id="PF18317"/>
    </source>
</evidence>
<feature type="binding site" evidence="19">
    <location>
        <begin position="47"/>
        <end position="49"/>
    </location>
    <ligand>
        <name>NAD(+)</name>
        <dbReference type="ChEBI" id="CHEBI:57540"/>
    </ligand>
</feature>
<dbReference type="InterPro" id="IPR013792">
    <property type="entry name" value="RNA3'P_cycl/enolpyr_Trfase_a/b"/>
</dbReference>
<keyword evidence="6 19" id="KW-0808">Transferase</keyword>
<keyword evidence="14 19" id="KW-0057">Aromatic amino acid biosynthesis</keyword>
<sequence length="1582" mass="172694">MGSTQEPTKVEILHKESIIIDYGIWGSFVAQDLLQNVSSSTYVLITDTNLYDRYVPPFQKAFQHVALSRDAETRLLTYQIPPGETSKSRATKAEVEDWLLSEERDPPCDTKTVIIALGGGVIGDMLGFVASTFKRGIRFVQVPTSLLAMVDSSIGGKTAIDTPAGKNLIGAFWQPSRIYIDLNFLNSLPTREFINGMAEVVKTAAIYDEDEFKTLEIDASKLMQAIKTPPTMDDSRLSNVRQILKRIVLGSVRVKASVVTRDEREGGLRNILNYGHSIGHAIEGILTPEILHGECVAIGMVLEAYLARHLGVLDGGAVSRLKKCIASYELPTSIKDSVVQELSGYRHCSVDQLISIMGVDKKNDGRKKRIALLERIGKVYEEKAIAVADQDIRVILSSGIRVRPLIPKSLRVSCTPPGSKSISNRALVLAALGSGTCQIKNLLHSDDTEVMINALQKLQAASITPGVGGKLDVEGRGAHLQASEDELYIGNAGTAARFLTTVATLAHPVNQDYSVLTGNNMMKKRKIGPLVDALRTNGAKISYIGKSETPEEAAQTLPLKIKATGGMEGGDINLAATFSSQYVSSILMCAPFAKKPVTLRLIGGKPISQLYIDLTIAIMASFGVQVTKSKTEEHTYHIPKAQYKNPAVYEIESDASSATYPLAIAAITGTTCTVPNIGSKSLQGDARFAVDVLRPMGCEVKQEHSSTTVTGPLVGTLQPIKEIDMEPMTDAFLTASVLAAVAQGKGPNSTTRILGIANQRGKECNRIQAMRVELAKFGVTCRELPEGIEIDGIDYRELQNPRDGVDCYDDHRVAMSLSVLAAIAPCGALIRERECVGKTWPGWWDTLRHPFGVEMEGVDLDVPSKAKAIPQEAENLPIYLIGMRGAGKTTTGTWVANLLGRTFVDLDSLLESETKRTIPQIIEKSGWEGFREQELAILKQTMQEKPKGHVFACGGGIVETLEARKLLVEYHKSGGLVILVERNIEDVMAFLQLDKSRPAYADDMKSVWLRRKAWYMECSNYQHYSQRAPAQSLARASKDLERFIATLTGQRRPLESIKTKPISFFVSLTVPDIVAALQFLPEVVVGSDAIELRVDLLQDPNGPEGIPSVDFVASQLAILYGSTSLPVIFTVRTRGQGGRFPDTAHDHALSLYILAIRMGVEFLDLELQFPEHILRSVVGAKGHTRIIASHHDPKNQLSWGNDSWKPHYKKALLYGDVVKLVGIASSQEDNLQLQIFRKWAMERNKTPLIAINMCREGQLSRIQNAFLTPVSHPALPFKAAPGQLSATEIRTALTAHGVVAPKRYFLFGKPISQSKSPAMHNTLLKETGLPHHYGLLETDNVRELEKVLYSDDFGGASVTIPLKLDIMPYLDEISPDAQAIGAVNTIIVSNTPAKNHPGHHLIGKNTDWQGMLKVLETAGALTTGTQAGLVIGGGGTARAAIYALNAMSCSPIYILGRTPSKLQTLIDSFPSYPLRILTSMQDIASIPHLPALAIGTIPASNPIEPPMRAVLEHFFRSTGEGILLEMAYKPAVTELMELARGWRTIQGLEVLAGQGFFQFEAWTGITPRFETLRRACGLEARG</sequence>
<dbReference type="InterPro" id="IPR013785">
    <property type="entry name" value="Aldolase_TIM"/>
</dbReference>
<keyword evidence="12 19" id="KW-0521">NADP</keyword>
<feature type="binding site" evidence="19">
    <location>
        <begin position="184"/>
        <end position="187"/>
    </location>
    <ligand>
        <name>NAD(+)</name>
        <dbReference type="ChEBI" id="CHEBI:57540"/>
    </ligand>
</feature>
<dbReference type="Pfam" id="PF00275">
    <property type="entry name" value="EPSP_synthase"/>
    <property type="match status" value="1"/>
</dbReference>
<evidence type="ECO:0000256" key="6">
    <source>
        <dbReference type="ARBA" id="ARBA00022679"/>
    </source>
</evidence>
<feature type="domain" description="3-dehydroquinate synthase C-terminal" evidence="25">
    <location>
        <begin position="196"/>
        <end position="363"/>
    </location>
</feature>
<accession>A0ABR4ABK1</accession>
<comment type="catalytic activity">
    <reaction evidence="17">
        <text>3-phosphoshikimate + phosphoenolpyruvate = 5-O-(1-carboxyvinyl)-3-phosphoshikimate + phosphate</text>
        <dbReference type="Rhea" id="RHEA:21256"/>
        <dbReference type="ChEBI" id="CHEBI:43474"/>
        <dbReference type="ChEBI" id="CHEBI:57701"/>
        <dbReference type="ChEBI" id="CHEBI:58702"/>
        <dbReference type="ChEBI" id="CHEBI:145989"/>
        <dbReference type="EC" id="2.5.1.19"/>
    </reaction>
    <physiologicalReaction direction="left-to-right" evidence="17">
        <dbReference type="Rhea" id="RHEA:21257"/>
    </physiologicalReaction>
</comment>
<feature type="region of interest" description="Shikimate kinase" evidence="19">
    <location>
        <begin position="875"/>
        <end position="1067"/>
    </location>
</feature>
<dbReference type="InterPro" id="IPR016037">
    <property type="entry name" value="DHQ_synth_AroB"/>
</dbReference>
<keyword evidence="5 19" id="KW-0028">Amino-acid biosynthesis</keyword>
<keyword evidence="15 19" id="KW-0456">Lyase</keyword>
<evidence type="ECO:0000256" key="10">
    <source>
        <dbReference type="ARBA" id="ARBA00022833"/>
    </source>
</evidence>
<dbReference type="EC" id="4.2.3.4" evidence="19"/>
<keyword evidence="16 19" id="KW-0511">Multifunctional enzyme</keyword>
<dbReference type="InterPro" id="IPR023000">
    <property type="entry name" value="Shikimate_kinase_CS"/>
</dbReference>
<feature type="domain" description="3-dehydroquinate synthase N-terminal" evidence="22">
    <location>
        <begin position="78"/>
        <end position="194"/>
    </location>
</feature>
<dbReference type="InterPro" id="IPR030960">
    <property type="entry name" value="DHQS/DOIS_N"/>
</dbReference>
<dbReference type="Gene3D" id="3.40.50.300">
    <property type="entry name" value="P-loop containing nucleotide triphosphate hydrolases"/>
    <property type="match status" value="1"/>
</dbReference>
<comment type="caution">
    <text evidence="19">Lacks conserved residue(s) required for the propagation of feature annotation.</text>
</comment>
<dbReference type="CDD" id="cd01556">
    <property type="entry name" value="EPSP_synthase"/>
    <property type="match status" value="1"/>
</dbReference>
<comment type="similarity">
    <text evidence="19 20">In the C-terminal section; belongs to the shikimate dehydrogenase family.</text>
</comment>
<dbReference type="InterPro" id="IPR041121">
    <property type="entry name" value="SDH_C"/>
</dbReference>
<evidence type="ECO:0000256" key="2">
    <source>
        <dbReference type="ARBA" id="ARBA00004842"/>
    </source>
</evidence>
<dbReference type="NCBIfam" id="TIGR01357">
    <property type="entry name" value="aroB"/>
    <property type="match status" value="1"/>
</dbReference>
<evidence type="ECO:0000256" key="13">
    <source>
        <dbReference type="ARBA" id="ARBA00023002"/>
    </source>
</evidence>
<comment type="catalytic activity">
    <reaction evidence="19 20">
        <text>7-phospho-2-dehydro-3-deoxy-D-arabino-heptonate = 3-dehydroquinate + phosphate</text>
        <dbReference type="Rhea" id="RHEA:21968"/>
        <dbReference type="ChEBI" id="CHEBI:32364"/>
        <dbReference type="ChEBI" id="CHEBI:43474"/>
        <dbReference type="ChEBI" id="CHEBI:58394"/>
        <dbReference type="EC" id="4.2.3.4"/>
    </reaction>
</comment>
<feature type="binding site" evidence="19">
    <location>
        <position position="276"/>
    </location>
    <ligand>
        <name>Zn(2+)</name>
        <dbReference type="ChEBI" id="CHEBI:29105"/>
        <note>catalytic</note>
    </ligand>
</feature>
<dbReference type="PIRSF" id="PIRSF000514">
    <property type="entry name" value="Pentafunct_AroM"/>
    <property type="match status" value="1"/>
</dbReference>
<dbReference type="PRINTS" id="PR01100">
    <property type="entry name" value="SHIKIMTKNASE"/>
</dbReference>
<evidence type="ECO:0000256" key="19">
    <source>
        <dbReference type="HAMAP-Rule" id="MF_03143"/>
    </source>
</evidence>
<keyword evidence="7 19" id="KW-0479">Metal-binding</keyword>
<dbReference type="Proteomes" id="UP001590950">
    <property type="component" value="Unassembled WGS sequence"/>
</dbReference>